<organism evidence="3 4">
    <name type="scientific">Pseudogracilibacillus auburnensis</name>
    <dbReference type="NCBI Taxonomy" id="1494959"/>
    <lineage>
        <taxon>Bacteria</taxon>
        <taxon>Bacillati</taxon>
        <taxon>Bacillota</taxon>
        <taxon>Bacilli</taxon>
        <taxon>Bacillales</taxon>
        <taxon>Bacillaceae</taxon>
        <taxon>Pseudogracilibacillus</taxon>
    </lineage>
</organism>
<dbReference type="PROSITE" id="PS51257">
    <property type="entry name" value="PROKAR_LIPOPROTEIN"/>
    <property type="match status" value="1"/>
</dbReference>
<dbReference type="EMBL" id="QJJQ01000013">
    <property type="protein sequence ID" value="PXW84812.1"/>
    <property type="molecule type" value="Genomic_DNA"/>
</dbReference>
<feature type="signal peptide" evidence="1">
    <location>
        <begin position="1"/>
        <end position="20"/>
    </location>
</feature>
<evidence type="ECO:0000313" key="3">
    <source>
        <dbReference type="EMBL" id="PXW84812.1"/>
    </source>
</evidence>
<dbReference type="InterPro" id="IPR024981">
    <property type="entry name" value="DUF3887"/>
</dbReference>
<protein>
    <submittedName>
        <fullName evidence="3">Uncharacterized protein DUF3887</fullName>
    </submittedName>
</protein>
<evidence type="ECO:0000313" key="4">
    <source>
        <dbReference type="Proteomes" id="UP000247978"/>
    </source>
</evidence>
<dbReference type="OrthoDB" id="2185599at2"/>
<dbReference type="Proteomes" id="UP000247978">
    <property type="component" value="Unassembled WGS sequence"/>
</dbReference>
<accession>A0A2V3VSD9</accession>
<comment type="caution">
    <text evidence="3">The sequence shown here is derived from an EMBL/GenBank/DDBJ whole genome shotgun (WGS) entry which is preliminary data.</text>
</comment>
<gene>
    <name evidence="3" type="ORF">DFR56_11356</name>
</gene>
<dbReference type="AlphaFoldDB" id="A0A2V3VSD9"/>
<keyword evidence="1" id="KW-0732">Signal</keyword>
<reference evidence="3 4" key="1">
    <citation type="submission" date="2018-05" db="EMBL/GenBank/DDBJ databases">
        <title>Genomic Encyclopedia of Type Strains, Phase IV (KMG-IV): sequencing the most valuable type-strain genomes for metagenomic binning, comparative biology and taxonomic classification.</title>
        <authorList>
            <person name="Goeker M."/>
        </authorList>
    </citation>
    <scope>NUCLEOTIDE SEQUENCE [LARGE SCALE GENOMIC DNA]</scope>
    <source>
        <strain evidence="3 4">DSM 28556</strain>
    </source>
</reference>
<feature type="chain" id="PRO_5038947042" evidence="1">
    <location>
        <begin position="21"/>
        <end position="127"/>
    </location>
</feature>
<dbReference type="Gene3D" id="3.10.450.590">
    <property type="match status" value="1"/>
</dbReference>
<dbReference type="Pfam" id="PF13026">
    <property type="entry name" value="DUF3887"/>
    <property type="match status" value="1"/>
</dbReference>
<feature type="domain" description="DUF3887" evidence="2">
    <location>
        <begin position="36"/>
        <end position="124"/>
    </location>
</feature>
<keyword evidence="4" id="KW-1185">Reference proteome</keyword>
<proteinExistence type="predicted"/>
<name>A0A2V3VSD9_9BACI</name>
<sequence>MKKIMFVLLGICLSMLVACGGEKVDDATSDKYIGKAEEIILLLNDGNFEAVTETLDSQMKAELTADRLKEIEPVIEQSGDYEEIKKSSVEKQDNMYITIIVANYTNENRTFTISFNEADEVVGLFVK</sequence>
<dbReference type="RefSeq" id="WP_110396494.1">
    <property type="nucleotide sequence ID" value="NZ_JBHUHB010000001.1"/>
</dbReference>
<evidence type="ECO:0000256" key="1">
    <source>
        <dbReference type="SAM" id="SignalP"/>
    </source>
</evidence>
<evidence type="ECO:0000259" key="2">
    <source>
        <dbReference type="Pfam" id="PF13026"/>
    </source>
</evidence>